<accession>A0A136Q4H1</accession>
<name>A0A136Q4H1_9FIRM</name>
<comment type="caution">
    <text evidence="1">The sequence shown here is derived from an EMBL/GenBank/DDBJ whole genome shotgun (WGS) entry which is preliminary data.</text>
</comment>
<sequence>MIQFSEQDKKFIMENFENAKDILAEQDIKKVLRVIDDLIMDKGFDVNYDLNDFGREAQRVYDSIYYNN</sequence>
<evidence type="ECO:0000313" key="2">
    <source>
        <dbReference type="Proteomes" id="UP000070366"/>
    </source>
</evidence>
<dbReference type="Proteomes" id="UP000070366">
    <property type="component" value="Unassembled WGS sequence"/>
</dbReference>
<dbReference type="RefSeq" id="WP_066519429.1">
    <property type="nucleotide sequence ID" value="NZ_CABMOF010000002.1"/>
</dbReference>
<dbReference type="AlphaFoldDB" id="A0A136Q4H1"/>
<organism evidence="1 2">
    <name type="scientific">Christensenella minuta</name>
    <dbReference type="NCBI Taxonomy" id="626937"/>
    <lineage>
        <taxon>Bacteria</taxon>
        <taxon>Bacillati</taxon>
        <taxon>Bacillota</taxon>
        <taxon>Clostridia</taxon>
        <taxon>Christensenellales</taxon>
        <taxon>Christensenellaceae</taxon>
        <taxon>Christensenella</taxon>
    </lineage>
</organism>
<dbReference type="OrthoDB" id="1854661at2"/>
<reference evidence="1 2" key="1">
    <citation type="submission" date="2016-02" db="EMBL/GenBank/DDBJ databases">
        <authorList>
            <person name="Wen L."/>
            <person name="He K."/>
            <person name="Yang H."/>
        </authorList>
    </citation>
    <scope>NUCLEOTIDE SEQUENCE [LARGE SCALE GENOMIC DNA]</scope>
    <source>
        <strain evidence="1 2">DSM 22607</strain>
    </source>
</reference>
<dbReference type="EMBL" id="LSZW01000060">
    <property type="protein sequence ID" value="KXK65575.1"/>
    <property type="molecule type" value="Genomic_DNA"/>
</dbReference>
<protein>
    <submittedName>
        <fullName evidence="1">Uncharacterized protein</fullName>
    </submittedName>
</protein>
<evidence type="ECO:0000313" key="1">
    <source>
        <dbReference type="EMBL" id="KXK65575.1"/>
    </source>
</evidence>
<keyword evidence="2" id="KW-1185">Reference proteome</keyword>
<dbReference type="STRING" id="626937.HMPREF3293_01499"/>
<proteinExistence type="predicted"/>
<dbReference type="KEGG" id="cmiu:B1H56_10440"/>
<gene>
    <name evidence="1" type="ORF">HMPREF3293_01499</name>
</gene>